<dbReference type="GO" id="GO:0006396">
    <property type="term" value="P:RNA processing"/>
    <property type="evidence" value="ECO:0007669"/>
    <property type="project" value="InterPro"/>
</dbReference>
<evidence type="ECO:0000313" key="1">
    <source>
        <dbReference type="EMBL" id="KKO75163.1"/>
    </source>
</evidence>
<dbReference type="InterPro" id="IPR007175">
    <property type="entry name" value="Rpr2/Snm1/Rpp21"/>
</dbReference>
<evidence type="ECO:0000313" key="2">
    <source>
        <dbReference type="Proteomes" id="UP000034350"/>
    </source>
</evidence>
<dbReference type="EMBL" id="JPQZ01000030">
    <property type="protein sequence ID" value="KKO75163.1"/>
    <property type="molecule type" value="Genomic_DNA"/>
</dbReference>
<dbReference type="VEuPathDB" id="MicrosporidiaDB:G9O61_00g016580"/>
<organism evidence="1 2">
    <name type="scientific">Vairimorpha ceranae</name>
    <dbReference type="NCBI Taxonomy" id="40302"/>
    <lineage>
        <taxon>Eukaryota</taxon>
        <taxon>Fungi</taxon>
        <taxon>Fungi incertae sedis</taxon>
        <taxon>Microsporidia</taxon>
        <taxon>Nosematidae</taxon>
        <taxon>Vairimorpha</taxon>
    </lineage>
</organism>
<dbReference type="OrthoDB" id="128536at2759"/>
<reference evidence="1 2" key="1">
    <citation type="journal article" date="2015" name="Environ. Microbiol.">
        <title>Genome analyses suggest the presence of polyploidy and recent human-driven expansions in eight global populations of the honeybee pathogen Nosema ceranae.</title>
        <authorList>
            <person name="Pelin A."/>
            <person name="Selman M."/>
            <person name="Aris-Brosou S."/>
            <person name="Farinelli L."/>
            <person name="Corradi N."/>
        </authorList>
    </citation>
    <scope>NUCLEOTIDE SEQUENCE [LARGE SCALE GENOMIC DNA]</scope>
    <source>
        <strain evidence="1 2">PA08 1199</strain>
    </source>
</reference>
<dbReference type="VEuPathDB" id="MicrosporidiaDB:AAJ76_3000037335"/>
<dbReference type="AlphaFoldDB" id="A0A0F9WQE5"/>
<dbReference type="GeneID" id="36319947"/>
<accession>A0A0F9WQE5</accession>
<dbReference type="Proteomes" id="UP000034350">
    <property type="component" value="Unassembled WGS sequence"/>
</dbReference>
<keyword evidence="2" id="KW-1185">Reference proteome</keyword>
<sequence length="123" mass="14418">MKNRKNKNTVQKLIFLFNMALVYRNLDIHKNLIKRMFLVAKKFLIKIPPSIKRSVCGKCFKLRITNGSSKIVDIRNEKYLECQCKCGNIKRYKLNKNNKRCKLNKNGNVTKQINDISLNVSNN</sequence>
<name>A0A0F9WQE5_9MICR</name>
<gene>
    <name evidence="1" type="ORF">AAJ76_3000037335</name>
</gene>
<dbReference type="Pfam" id="PF04032">
    <property type="entry name" value="Rpr2"/>
    <property type="match status" value="1"/>
</dbReference>
<dbReference type="RefSeq" id="XP_024330905.1">
    <property type="nucleotide sequence ID" value="XM_024475016.1"/>
</dbReference>
<proteinExistence type="predicted"/>
<protein>
    <submittedName>
        <fullName evidence="1">Ribonuclease p protein component 4</fullName>
    </submittedName>
</protein>
<comment type="caution">
    <text evidence="1">The sequence shown here is derived from an EMBL/GenBank/DDBJ whole genome shotgun (WGS) entry which is preliminary data.</text>
</comment>